<keyword evidence="6 8" id="KW-0472">Membrane</keyword>
<keyword evidence="4 8" id="KW-0812">Transmembrane</keyword>
<reference evidence="10 11" key="1">
    <citation type="submission" date="2021-04" db="EMBL/GenBank/DDBJ databases">
        <authorList>
            <person name="Rakotoarivonina H."/>
        </authorList>
    </citation>
    <scope>NUCLEOTIDE SEQUENCE [LARGE SCALE GENOMIC DNA]</scope>
    <source>
        <strain evidence="10 11">XE</strain>
    </source>
</reference>
<feature type="transmembrane region" description="Helical" evidence="8">
    <location>
        <begin position="20"/>
        <end position="38"/>
    </location>
</feature>
<feature type="domain" description="Polysaccharide chain length determinant N-terminal" evidence="9">
    <location>
        <begin position="4"/>
        <end position="97"/>
    </location>
</feature>
<dbReference type="RefSeq" id="WP_015255981.1">
    <property type="nucleotide sequence ID" value="NZ_CAJRAY010000043.1"/>
</dbReference>
<evidence type="ECO:0000256" key="8">
    <source>
        <dbReference type="SAM" id="Phobius"/>
    </source>
</evidence>
<dbReference type="PANTHER" id="PTHR32309:SF31">
    <property type="entry name" value="CAPSULAR EXOPOLYSACCHARIDE FAMILY"/>
    <property type="match status" value="1"/>
</dbReference>
<comment type="similarity">
    <text evidence="2">Belongs to the CpsC/CapA family.</text>
</comment>
<evidence type="ECO:0000256" key="1">
    <source>
        <dbReference type="ARBA" id="ARBA00004651"/>
    </source>
</evidence>
<evidence type="ECO:0000256" key="3">
    <source>
        <dbReference type="ARBA" id="ARBA00022475"/>
    </source>
</evidence>
<comment type="subcellular location">
    <subcellularLocation>
        <location evidence="1">Cell membrane</location>
        <topology evidence="1">Multi-pass membrane protein</topology>
    </subcellularLocation>
</comment>
<evidence type="ECO:0000256" key="6">
    <source>
        <dbReference type="ARBA" id="ARBA00023136"/>
    </source>
</evidence>
<gene>
    <name evidence="10" type="primary">txxe 1616</name>
    <name evidence="10" type="ORF">TXXE_09485</name>
</gene>
<comment type="caution">
    <text evidence="10">The sequence shown here is derived from an EMBL/GenBank/DDBJ whole genome shotgun (WGS) entry which is preliminary data.</text>
</comment>
<dbReference type="EMBL" id="CAJRAY010000043">
    <property type="protein sequence ID" value="CAG5086081.1"/>
    <property type="molecule type" value="Genomic_DNA"/>
</dbReference>
<proteinExistence type="inferred from homology"/>
<evidence type="ECO:0000259" key="9">
    <source>
        <dbReference type="Pfam" id="PF02706"/>
    </source>
</evidence>
<feature type="transmembrane region" description="Helical" evidence="8">
    <location>
        <begin position="182"/>
        <end position="201"/>
    </location>
</feature>
<dbReference type="Pfam" id="PF02706">
    <property type="entry name" value="Wzz"/>
    <property type="match status" value="1"/>
</dbReference>
<name>A0ABM8V4Q0_THEXY</name>
<keyword evidence="11" id="KW-1185">Reference proteome</keyword>
<evidence type="ECO:0000313" key="11">
    <source>
        <dbReference type="Proteomes" id="UP000681526"/>
    </source>
</evidence>
<evidence type="ECO:0000256" key="4">
    <source>
        <dbReference type="ARBA" id="ARBA00022692"/>
    </source>
</evidence>
<dbReference type="InterPro" id="IPR050445">
    <property type="entry name" value="Bact_polysacc_biosynth/exp"/>
</dbReference>
<keyword evidence="5 8" id="KW-1133">Transmembrane helix</keyword>
<organism evidence="10 11">
    <name type="scientific">Thermobacillus xylanilyticus</name>
    <dbReference type="NCBI Taxonomy" id="76633"/>
    <lineage>
        <taxon>Bacteria</taxon>
        <taxon>Bacillati</taxon>
        <taxon>Bacillota</taxon>
        <taxon>Bacilli</taxon>
        <taxon>Bacillales</taxon>
        <taxon>Paenibacillaceae</taxon>
        <taxon>Thermobacillus</taxon>
    </lineage>
</organism>
<keyword evidence="3" id="KW-1003">Cell membrane</keyword>
<evidence type="ECO:0000256" key="2">
    <source>
        <dbReference type="ARBA" id="ARBA00006683"/>
    </source>
</evidence>
<dbReference type="Proteomes" id="UP000681526">
    <property type="component" value="Unassembled WGS sequence"/>
</dbReference>
<sequence>MKSEDIDLREYLRIVRRRLWLIVLIVLTCTIGAAYFSYNTYVPLYAAQTKLYVNSADAADPFSRGVMNIGQMSSGGGVIETYKEIIRTPIIMDKVVERYPQLDASTEELIRSVSVHALNNTSVMIISVTGFSYERAVMMVNAITDVFVTELPKISPGHSAVLLTEAKLSASPNPVNEQHTTYIFLAFAASLIVSVGIAILLDVLDDRIKDEADVVRVLGVSTLASVPKTRLRSGRTRSRKGTQGRIGEEAYAAVK</sequence>
<evidence type="ECO:0000313" key="10">
    <source>
        <dbReference type="EMBL" id="CAG5086081.1"/>
    </source>
</evidence>
<protein>
    <submittedName>
        <fullName evidence="10">Capsular polysaccharide biosynthesis protein</fullName>
    </submittedName>
</protein>
<feature type="compositionally biased region" description="Basic residues" evidence="7">
    <location>
        <begin position="232"/>
        <end position="242"/>
    </location>
</feature>
<dbReference type="PANTHER" id="PTHR32309">
    <property type="entry name" value="TYROSINE-PROTEIN KINASE"/>
    <property type="match status" value="1"/>
</dbReference>
<feature type="region of interest" description="Disordered" evidence="7">
    <location>
        <begin position="232"/>
        <end position="255"/>
    </location>
</feature>
<evidence type="ECO:0000256" key="7">
    <source>
        <dbReference type="SAM" id="MobiDB-lite"/>
    </source>
</evidence>
<dbReference type="InterPro" id="IPR003856">
    <property type="entry name" value="LPS_length_determ_N"/>
</dbReference>
<accession>A0ABM8V4Q0</accession>
<evidence type="ECO:0000256" key="5">
    <source>
        <dbReference type="ARBA" id="ARBA00022989"/>
    </source>
</evidence>